<dbReference type="PROSITE" id="PS51352">
    <property type="entry name" value="THIOREDOXIN_2"/>
    <property type="match status" value="1"/>
</dbReference>
<dbReference type="InterPro" id="IPR006620">
    <property type="entry name" value="Pro_4_hyd_alph"/>
</dbReference>
<evidence type="ECO:0000256" key="6">
    <source>
        <dbReference type="ARBA" id="ARBA00023004"/>
    </source>
</evidence>
<feature type="domain" description="Thioredoxin" evidence="8">
    <location>
        <begin position="4"/>
        <end position="151"/>
    </location>
</feature>
<dbReference type="Gene3D" id="3.40.30.10">
    <property type="entry name" value="Glutaredoxin"/>
    <property type="match status" value="1"/>
</dbReference>
<protein>
    <submittedName>
        <fullName evidence="10">Redoxin domain-containing protein</fullName>
    </submittedName>
</protein>
<dbReference type="SMART" id="SM00702">
    <property type="entry name" value="P4Hc"/>
    <property type="match status" value="1"/>
</dbReference>
<dbReference type="GO" id="GO:0005506">
    <property type="term" value="F:iron ion binding"/>
    <property type="evidence" value="ECO:0007669"/>
    <property type="project" value="InterPro"/>
</dbReference>
<evidence type="ECO:0000256" key="5">
    <source>
        <dbReference type="ARBA" id="ARBA00023002"/>
    </source>
</evidence>
<dbReference type="Pfam" id="PF13640">
    <property type="entry name" value="2OG-FeII_Oxy_3"/>
    <property type="match status" value="1"/>
</dbReference>
<dbReference type="SUPFAM" id="SSF52833">
    <property type="entry name" value="Thioredoxin-like"/>
    <property type="match status" value="1"/>
</dbReference>
<dbReference type="CDD" id="cd02971">
    <property type="entry name" value="PRX_family"/>
    <property type="match status" value="1"/>
</dbReference>
<evidence type="ECO:0000256" key="4">
    <source>
        <dbReference type="ARBA" id="ARBA00022964"/>
    </source>
</evidence>
<gene>
    <name evidence="10" type="ORF">HJG54_01440</name>
</gene>
<evidence type="ECO:0000259" key="9">
    <source>
        <dbReference type="PROSITE" id="PS51471"/>
    </source>
</evidence>
<keyword evidence="4" id="KW-0223">Dioxygenase</keyword>
<sequence length="391" mass="44382">MTILTVGDPVPWFTLPSTSNPNYHFDTVGGYRVVLFFFGSTKVPRSAQAVKDFCAIQSEFAASSVPFFGVSIDPEDQKLAEAILEPTYCKFLWDFEQRVSQQYGVCGTTDADQVTYRPTSFVLDENLRVLQVFPLEQPENYVAQILNYVRSLPPLPTPIMATRQAPVLFIPRVLDPDFCRRLVQLHQTQGGRDSGFMRDVDGKTVEILDYGFKKRRDINLADTPLLDTINQVVLRRIKPEIEKAYQFSITRFERHIVACYDSTNQGFFNRHRDNTTKGTAHRRFAMTLNLNTGEYEGGCLRFPEYGSQLYRPDVGEAVIFSCSLLHEATPVTSGQRFALLSFFYGDEDALVRERNRKYLADNPSSPSSAAHHPNRQAAKTAGFQPKSKRRS</sequence>
<comment type="cofactor">
    <cofactor evidence="1">
        <name>L-ascorbate</name>
        <dbReference type="ChEBI" id="CHEBI:38290"/>
    </cofactor>
</comment>
<dbReference type="GO" id="GO:0016705">
    <property type="term" value="F:oxidoreductase activity, acting on paired donors, with incorporation or reduction of molecular oxygen"/>
    <property type="evidence" value="ECO:0007669"/>
    <property type="project" value="InterPro"/>
</dbReference>
<dbReference type="GO" id="GO:0031418">
    <property type="term" value="F:L-ascorbic acid binding"/>
    <property type="evidence" value="ECO:0007669"/>
    <property type="project" value="UniProtKB-KW"/>
</dbReference>
<evidence type="ECO:0000256" key="2">
    <source>
        <dbReference type="ARBA" id="ARBA00022723"/>
    </source>
</evidence>
<feature type="domain" description="Fe2OG dioxygenase" evidence="9">
    <location>
        <begin position="251"/>
        <end position="346"/>
    </location>
</feature>
<reference evidence="10" key="1">
    <citation type="submission" date="2020-05" db="EMBL/GenBank/DDBJ databases">
        <authorList>
            <person name="Zhu T."/>
            <person name="Keshari N."/>
            <person name="Lu X."/>
        </authorList>
    </citation>
    <scope>NUCLEOTIDE SEQUENCE</scope>
    <source>
        <strain evidence="10">NK1-12</strain>
    </source>
</reference>
<proteinExistence type="predicted"/>
<dbReference type="InterPro" id="IPR013766">
    <property type="entry name" value="Thioredoxin_domain"/>
</dbReference>
<dbReference type="EMBL" id="CP053586">
    <property type="protein sequence ID" value="WNZ21664.1"/>
    <property type="molecule type" value="Genomic_DNA"/>
</dbReference>
<dbReference type="GO" id="GO:0051213">
    <property type="term" value="F:dioxygenase activity"/>
    <property type="evidence" value="ECO:0007669"/>
    <property type="project" value="UniProtKB-KW"/>
</dbReference>
<keyword evidence="3" id="KW-0847">Vitamin C</keyword>
<organism evidence="10">
    <name type="scientific">Leptolyngbya sp. NK1-12</name>
    <dbReference type="NCBI Taxonomy" id="2547451"/>
    <lineage>
        <taxon>Bacteria</taxon>
        <taxon>Bacillati</taxon>
        <taxon>Cyanobacteriota</taxon>
        <taxon>Cyanophyceae</taxon>
        <taxon>Leptolyngbyales</taxon>
        <taxon>Leptolyngbyaceae</taxon>
        <taxon>Leptolyngbya group</taxon>
        <taxon>Leptolyngbya</taxon>
    </lineage>
</organism>
<dbReference type="InterPro" id="IPR036249">
    <property type="entry name" value="Thioredoxin-like_sf"/>
</dbReference>
<evidence type="ECO:0000313" key="10">
    <source>
        <dbReference type="EMBL" id="WNZ21664.1"/>
    </source>
</evidence>
<name>A0AA96WAW6_9CYAN</name>
<accession>A0AA96WAW6</accession>
<dbReference type="AlphaFoldDB" id="A0AA96WAW6"/>
<feature type="region of interest" description="Disordered" evidence="7">
    <location>
        <begin position="358"/>
        <end position="391"/>
    </location>
</feature>
<dbReference type="InterPro" id="IPR000866">
    <property type="entry name" value="AhpC/TSA"/>
</dbReference>
<dbReference type="InterPro" id="IPR044862">
    <property type="entry name" value="Pro_4_hyd_alph_FE2OG_OXY"/>
</dbReference>
<evidence type="ECO:0000256" key="7">
    <source>
        <dbReference type="SAM" id="MobiDB-lite"/>
    </source>
</evidence>
<evidence type="ECO:0000256" key="1">
    <source>
        <dbReference type="ARBA" id="ARBA00001961"/>
    </source>
</evidence>
<keyword evidence="6" id="KW-0408">Iron</keyword>
<keyword evidence="5" id="KW-0560">Oxidoreductase</keyword>
<dbReference type="GO" id="GO:0016209">
    <property type="term" value="F:antioxidant activity"/>
    <property type="evidence" value="ECO:0007669"/>
    <property type="project" value="InterPro"/>
</dbReference>
<dbReference type="InterPro" id="IPR005123">
    <property type="entry name" value="Oxoglu/Fe-dep_dioxygenase_dom"/>
</dbReference>
<dbReference type="Gene3D" id="2.60.120.620">
    <property type="entry name" value="q2cbj1_9rhob like domain"/>
    <property type="match status" value="1"/>
</dbReference>
<dbReference type="PROSITE" id="PS51471">
    <property type="entry name" value="FE2OG_OXY"/>
    <property type="match status" value="1"/>
</dbReference>
<keyword evidence="2" id="KW-0479">Metal-binding</keyword>
<dbReference type="Pfam" id="PF00578">
    <property type="entry name" value="AhpC-TSA"/>
    <property type="match status" value="1"/>
</dbReference>
<dbReference type="RefSeq" id="WP_316432937.1">
    <property type="nucleotide sequence ID" value="NZ_CP053586.1"/>
</dbReference>
<evidence type="ECO:0000256" key="3">
    <source>
        <dbReference type="ARBA" id="ARBA00022896"/>
    </source>
</evidence>
<evidence type="ECO:0000259" key="8">
    <source>
        <dbReference type="PROSITE" id="PS51352"/>
    </source>
</evidence>